<proteinExistence type="predicted"/>
<organism evidence="2 3">
    <name type="scientific">Microbispora maris</name>
    <dbReference type="NCBI Taxonomy" id="3144104"/>
    <lineage>
        <taxon>Bacteria</taxon>
        <taxon>Bacillati</taxon>
        <taxon>Actinomycetota</taxon>
        <taxon>Actinomycetes</taxon>
        <taxon>Streptosporangiales</taxon>
        <taxon>Streptosporangiaceae</taxon>
        <taxon>Microbispora</taxon>
    </lineage>
</organism>
<gene>
    <name evidence="2" type="ORF">AAH991_25385</name>
</gene>
<reference evidence="2 3" key="1">
    <citation type="submission" date="2024-05" db="EMBL/GenBank/DDBJ databases">
        <title>Microbispora sp.ZYX-F-249.</title>
        <authorList>
            <person name="Xie H."/>
        </authorList>
    </citation>
    <scope>NUCLEOTIDE SEQUENCE [LARGE SCALE GENOMIC DNA]</scope>
    <source>
        <strain evidence="2 3">ZYX-F-249</strain>
    </source>
</reference>
<dbReference type="Proteomes" id="UP001447516">
    <property type="component" value="Unassembled WGS sequence"/>
</dbReference>
<evidence type="ECO:0000313" key="3">
    <source>
        <dbReference type="Proteomes" id="UP001447516"/>
    </source>
</evidence>
<accession>A0ABV0AXP9</accession>
<evidence type="ECO:0000313" key="2">
    <source>
        <dbReference type="EMBL" id="MEN3538470.1"/>
    </source>
</evidence>
<feature type="compositionally biased region" description="Basic and acidic residues" evidence="1">
    <location>
        <begin position="29"/>
        <end position="43"/>
    </location>
</feature>
<sequence length="43" mass="4663">MIMQMDRHAGGQAVGGGGGTLKEPESEEPERAPAHRLFHPQDH</sequence>
<comment type="caution">
    <text evidence="2">The sequence shown here is derived from an EMBL/GenBank/DDBJ whole genome shotgun (WGS) entry which is preliminary data.</text>
</comment>
<dbReference type="EMBL" id="JBDJAW010000023">
    <property type="protein sequence ID" value="MEN3538470.1"/>
    <property type="molecule type" value="Genomic_DNA"/>
</dbReference>
<name>A0ABV0AXP9_9ACTN</name>
<evidence type="ECO:0000256" key="1">
    <source>
        <dbReference type="SAM" id="MobiDB-lite"/>
    </source>
</evidence>
<dbReference type="RefSeq" id="WP_346228410.1">
    <property type="nucleotide sequence ID" value="NZ_JBDJAW010000023.1"/>
</dbReference>
<feature type="region of interest" description="Disordered" evidence="1">
    <location>
        <begin position="1"/>
        <end position="43"/>
    </location>
</feature>
<keyword evidence="3" id="KW-1185">Reference proteome</keyword>
<protein>
    <submittedName>
        <fullName evidence="2">Uncharacterized protein</fullName>
    </submittedName>
</protein>